<sequence>MDKAPEAFRTISEVAEALQTPAHVLRFWESKFTQVRPVKRAGGRRYYRPTDMDLLYGIRSLLHDQGMTIRGVQKMLQEHGVGHVAAIGRSTQPEGAINGTVGDVSARRPNRGAPIAGQDDATDTDAMGTQTLRDRAAGRSDTGAPQHHVRPPLSPAAAADAESTTAPKSSDQAPPAQTPPDETARPQASGLPVDAPGDMGADANGETADAPVASGADAAAPEGPPLADNIVDLRRLAPVRGDDSSGRGAGGGTPGPVEAPRPATSDRAQQGTPTARPGRPPGPPSAPAPPSAQRRPGTQDAAGGGTDETAHEDPAAAMAEGAAHSLAVRLREMQPQDLAPVRPEVVALTVRLDRQLELMAARSGMARP</sequence>
<dbReference type="PROSITE" id="PS50937">
    <property type="entry name" value="HTH_MERR_2"/>
    <property type="match status" value="1"/>
</dbReference>
<dbReference type="STRING" id="564137.SAMN04488238_11252"/>
<organism evidence="3 4">
    <name type="scientific">Roseicitreum antarcticum</name>
    <dbReference type="NCBI Taxonomy" id="564137"/>
    <lineage>
        <taxon>Bacteria</taxon>
        <taxon>Pseudomonadati</taxon>
        <taxon>Pseudomonadota</taxon>
        <taxon>Alphaproteobacteria</taxon>
        <taxon>Rhodobacterales</taxon>
        <taxon>Paracoccaceae</taxon>
        <taxon>Roseicitreum</taxon>
    </lineage>
</organism>
<accession>A0A1H3DCD8</accession>
<feature type="domain" description="HTH merR-type" evidence="2">
    <location>
        <begin position="10"/>
        <end position="78"/>
    </location>
</feature>
<dbReference type="AlphaFoldDB" id="A0A1H3DCD8"/>
<dbReference type="Gene3D" id="1.10.1660.10">
    <property type="match status" value="1"/>
</dbReference>
<evidence type="ECO:0000259" key="2">
    <source>
        <dbReference type="PROSITE" id="PS50937"/>
    </source>
</evidence>
<dbReference type="EMBL" id="FNOM01000012">
    <property type="protein sequence ID" value="SDX63354.1"/>
    <property type="molecule type" value="Genomic_DNA"/>
</dbReference>
<protein>
    <submittedName>
        <fullName evidence="3">MerR HTH family regulatory protein</fullName>
    </submittedName>
</protein>
<name>A0A1H3DCD8_9RHOB</name>
<proteinExistence type="predicted"/>
<feature type="compositionally biased region" description="Basic and acidic residues" evidence="1">
    <location>
        <begin position="231"/>
        <end position="245"/>
    </location>
</feature>
<feature type="compositionally biased region" description="Low complexity" evidence="1">
    <location>
        <begin position="155"/>
        <end position="167"/>
    </location>
</feature>
<evidence type="ECO:0000313" key="4">
    <source>
        <dbReference type="Proteomes" id="UP000198539"/>
    </source>
</evidence>
<dbReference type="SUPFAM" id="SSF46955">
    <property type="entry name" value="Putative DNA-binding domain"/>
    <property type="match status" value="1"/>
</dbReference>
<dbReference type="InterPro" id="IPR009061">
    <property type="entry name" value="DNA-bd_dom_put_sf"/>
</dbReference>
<gene>
    <name evidence="3" type="ORF">SAMN04488238_11252</name>
</gene>
<dbReference type="GO" id="GO:0003677">
    <property type="term" value="F:DNA binding"/>
    <property type="evidence" value="ECO:0007669"/>
    <property type="project" value="InterPro"/>
</dbReference>
<evidence type="ECO:0000313" key="3">
    <source>
        <dbReference type="EMBL" id="SDX63354.1"/>
    </source>
</evidence>
<feature type="compositionally biased region" description="Pro residues" evidence="1">
    <location>
        <begin position="278"/>
        <end position="290"/>
    </location>
</feature>
<keyword evidence="4" id="KW-1185">Reference proteome</keyword>
<feature type="region of interest" description="Disordered" evidence="1">
    <location>
        <begin position="87"/>
        <end position="321"/>
    </location>
</feature>
<reference evidence="3 4" key="1">
    <citation type="submission" date="2016-10" db="EMBL/GenBank/DDBJ databases">
        <authorList>
            <person name="de Groot N.N."/>
        </authorList>
    </citation>
    <scope>NUCLEOTIDE SEQUENCE [LARGE SCALE GENOMIC DNA]</scope>
    <source>
        <strain evidence="3 4">CGMCC 1.8894</strain>
    </source>
</reference>
<feature type="compositionally biased region" description="Low complexity" evidence="1">
    <location>
        <begin position="208"/>
        <end position="228"/>
    </location>
</feature>
<dbReference type="Proteomes" id="UP000198539">
    <property type="component" value="Unassembled WGS sequence"/>
</dbReference>
<dbReference type="OrthoDB" id="9810140at2"/>
<dbReference type="GO" id="GO:0006355">
    <property type="term" value="P:regulation of DNA-templated transcription"/>
    <property type="evidence" value="ECO:0007669"/>
    <property type="project" value="InterPro"/>
</dbReference>
<dbReference type="SMART" id="SM00422">
    <property type="entry name" value="HTH_MERR"/>
    <property type="match status" value="1"/>
</dbReference>
<dbReference type="InterPro" id="IPR000551">
    <property type="entry name" value="MerR-type_HTH_dom"/>
</dbReference>
<dbReference type="RefSeq" id="WP_092891739.1">
    <property type="nucleotide sequence ID" value="NZ_CP061498.1"/>
</dbReference>
<dbReference type="Pfam" id="PF13411">
    <property type="entry name" value="MerR_1"/>
    <property type="match status" value="1"/>
</dbReference>
<dbReference type="CDD" id="cd04765">
    <property type="entry name" value="HTH_MlrA-like_sg2"/>
    <property type="match status" value="1"/>
</dbReference>
<evidence type="ECO:0000256" key="1">
    <source>
        <dbReference type="SAM" id="MobiDB-lite"/>
    </source>
</evidence>